<proteinExistence type="predicted"/>
<dbReference type="InParanoid" id="U2FKC1"/>
<dbReference type="eggNOG" id="COG4231">
    <property type="taxonomic scope" value="Bacteria"/>
</dbReference>
<accession>U2FKC1</accession>
<keyword evidence="2" id="KW-0548">Nucleotidyltransferase</keyword>
<dbReference type="GO" id="GO:0003899">
    <property type="term" value="F:DNA-directed RNA polymerase activity"/>
    <property type="evidence" value="ECO:0007669"/>
    <property type="project" value="UniProtKB-EC"/>
</dbReference>
<dbReference type="GO" id="GO:0000428">
    <property type="term" value="C:DNA-directed RNA polymerase complex"/>
    <property type="evidence" value="ECO:0007669"/>
    <property type="project" value="UniProtKB-KW"/>
</dbReference>
<evidence type="ECO:0000313" key="3">
    <source>
        <dbReference type="Proteomes" id="UP000005707"/>
    </source>
</evidence>
<dbReference type="EC" id="2.7.7.6" evidence="2"/>
<keyword evidence="2" id="KW-0240">DNA-directed RNA polymerase</keyword>
<reference evidence="2 3" key="1">
    <citation type="journal article" date="2011" name="J. Bacteriol.">
        <title>Genome sequence of Haloplasma contractile, an unusual contractile bacterium from a deep-sea anoxic brine lake.</title>
        <authorList>
            <person name="Antunes A."/>
            <person name="Alam I."/>
            <person name="El Dorry H."/>
            <person name="Siam R."/>
            <person name="Robertson A."/>
            <person name="Bajic V.B."/>
            <person name="Stingl U."/>
        </authorList>
    </citation>
    <scope>NUCLEOTIDE SEQUENCE [LARGE SCALE GENOMIC DNA]</scope>
    <source>
        <strain evidence="2 3">SSD-17B</strain>
    </source>
</reference>
<comment type="caution">
    <text evidence="2">The sequence shown here is derived from an EMBL/GenBank/DDBJ whole genome shotgun (WGS) entry which is preliminary data.</text>
</comment>
<name>U2FKC1_9MOLU</name>
<dbReference type="SUPFAM" id="SSF54862">
    <property type="entry name" value="4Fe-4S ferredoxins"/>
    <property type="match status" value="1"/>
</dbReference>
<dbReference type="OrthoDB" id="9813995at2"/>
<dbReference type="InterPro" id="IPR017896">
    <property type="entry name" value="4Fe4S_Fe-S-bd"/>
</dbReference>
<dbReference type="eggNOG" id="COG0716">
    <property type="taxonomic scope" value="Bacteria"/>
</dbReference>
<sequence length="280" mass="32636">MNLNRKSKVIILYHSGAGSTKTIAEVFYETLSKEFICELNAINLVYNYDKLIEYDLLIIGFPTYHCEPSQSIMDFIGNLPKFTKVKNAFIFTTYGLFSGNTERIFIKLCKEKNIDVCGSNAYKAPATDGVLLFPPLKFMFKYGKNVSKKVKNDEELIRNLIMNKNKTSSYKPRFKLYTILNYPNKKLGQKYKHKLTIIEDQCIGCNKCINACIRDCWRQENNSRIWEIQNCEFCFKCVHQCITSAIILSKMTHKKSKLNNSFYKKLKHQLLEEIQLNKKC</sequence>
<organism evidence="2 3">
    <name type="scientific">Haloplasma contractile SSD-17B</name>
    <dbReference type="NCBI Taxonomy" id="1033810"/>
    <lineage>
        <taxon>Bacteria</taxon>
        <taxon>Bacillati</taxon>
        <taxon>Mycoplasmatota</taxon>
        <taxon>Mollicutes</taxon>
        <taxon>Haloplasmatales</taxon>
        <taxon>Haloplasmataceae</taxon>
        <taxon>Haloplasma</taxon>
    </lineage>
</organism>
<dbReference type="RefSeq" id="WP_008826730.1">
    <property type="nucleotide sequence ID" value="NZ_AFNU02000002.1"/>
</dbReference>
<gene>
    <name evidence="2" type="ORF">HLPCO_000889</name>
</gene>
<keyword evidence="2" id="KW-0808">Transferase</keyword>
<reference evidence="2 3" key="2">
    <citation type="journal article" date="2013" name="PLoS ONE">
        <title>INDIGO - INtegrated Data Warehouse of MIcrobial GenOmes with Examples from the Red Sea Extremophiles.</title>
        <authorList>
            <person name="Alam I."/>
            <person name="Antunes A."/>
            <person name="Kamau A.A."/>
            <person name="Ba Alawi W."/>
            <person name="Kalkatawi M."/>
            <person name="Stingl U."/>
            <person name="Bajic V.B."/>
        </authorList>
    </citation>
    <scope>NUCLEOTIDE SEQUENCE [LARGE SCALE GENOMIC DNA]</scope>
    <source>
        <strain evidence="2 3">SSD-17B</strain>
    </source>
</reference>
<dbReference type="InterPro" id="IPR029039">
    <property type="entry name" value="Flavoprotein-like_sf"/>
</dbReference>
<dbReference type="Gene3D" id="3.40.50.360">
    <property type="match status" value="1"/>
</dbReference>
<dbReference type="EMBL" id="AFNU02000002">
    <property type="protein sequence ID" value="ERJ13260.1"/>
    <property type="molecule type" value="Genomic_DNA"/>
</dbReference>
<protein>
    <submittedName>
        <fullName evidence="2">DNA-directed RNA polymerase subunit D protein</fullName>
        <ecNumber evidence="2">2.7.7.6</ecNumber>
    </submittedName>
</protein>
<keyword evidence="3" id="KW-1185">Reference proteome</keyword>
<dbReference type="PROSITE" id="PS51379">
    <property type="entry name" value="4FE4S_FER_2"/>
    <property type="match status" value="1"/>
</dbReference>
<feature type="domain" description="4Fe-4S ferredoxin-type" evidence="1">
    <location>
        <begin position="193"/>
        <end position="222"/>
    </location>
</feature>
<dbReference type="AlphaFoldDB" id="U2FKC1"/>
<evidence type="ECO:0000259" key="1">
    <source>
        <dbReference type="PROSITE" id="PS51379"/>
    </source>
</evidence>
<evidence type="ECO:0000313" key="2">
    <source>
        <dbReference type="EMBL" id="ERJ13260.1"/>
    </source>
</evidence>
<dbReference type="GO" id="GO:0010181">
    <property type="term" value="F:FMN binding"/>
    <property type="evidence" value="ECO:0007669"/>
    <property type="project" value="InterPro"/>
</dbReference>
<keyword evidence="2" id="KW-0804">Transcription</keyword>
<dbReference type="InterPro" id="IPR047964">
    <property type="entry name" value="EFR1-like"/>
</dbReference>
<dbReference type="Gene3D" id="3.30.70.20">
    <property type="match status" value="1"/>
</dbReference>
<dbReference type="Proteomes" id="UP000005707">
    <property type="component" value="Unassembled WGS sequence"/>
</dbReference>
<dbReference type="STRING" id="1033810.HLPCO_000889"/>
<dbReference type="NCBIfam" id="NF038196">
    <property type="entry name" value="ferrodoxin_EFR1"/>
    <property type="match status" value="1"/>
</dbReference>
<dbReference type="SUPFAM" id="SSF52218">
    <property type="entry name" value="Flavoproteins"/>
    <property type="match status" value="1"/>
</dbReference>